<dbReference type="HOGENOM" id="CLU_3188863_0_0_10"/>
<reference evidence="2" key="1">
    <citation type="journal article" date="2012" name="Stand. Genomic Sci.">
        <title>Permanent draft genome sequence of the gliding predator Saprospira grandis strain Sa g1 (= HR1).</title>
        <authorList>
            <person name="Mavromatis K."/>
            <person name="Chertkov O."/>
            <person name="Lapidus A."/>
            <person name="Nolan M."/>
            <person name="Lucas S."/>
            <person name="Tice H."/>
            <person name="Del Rio T.G."/>
            <person name="Cheng J.F."/>
            <person name="Han C."/>
            <person name="Tapia R."/>
            <person name="Bruce D."/>
            <person name="Goodwin L.A."/>
            <person name="Pitluck S."/>
            <person name="Huntemann M."/>
            <person name="Liolios K."/>
            <person name="Pagani I."/>
            <person name="Ivanova N."/>
            <person name="Mikhailova N."/>
            <person name="Pati A."/>
            <person name="Chen A."/>
            <person name="Palaniappan K."/>
            <person name="Land M."/>
            <person name="Brambilla E.M."/>
            <person name="Rohde M."/>
            <person name="Spring S."/>
            <person name="Goker M."/>
            <person name="Detter J.C."/>
            <person name="Bristow J."/>
            <person name="Eisen J.A."/>
            <person name="Markowitz V."/>
            <person name="Hugenholtz P."/>
            <person name="Kyrpides N.C."/>
            <person name="Klenk H.P."/>
            <person name="Woyke T."/>
        </authorList>
    </citation>
    <scope>NUCLEOTIDE SEQUENCE [LARGE SCALE GENOMIC DNA]</scope>
    <source>
        <strain evidence="2">DSM 2844</strain>
    </source>
</reference>
<accession>J0P814</accession>
<dbReference type="AlphaFoldDB" id="J0P814"/>
<evidence type="ECO:0000313" key="2">
    <source>
        <dbReference type="Proteomes" id="UP000005113"/>
    </source>
</evidence>
<name>J0P814_9BACT</name>
<organism evidence="1 2">
    <name type="scientific">Saprospira grandis DSM 2844</name>
    <dbReference type="NCBI Taxonomy" id="694433"/>
    <lineage>
        <taxon>Bacteria</taxon>
        <taxon>Pseudomonadati</taxon>
        <taxon>Bacteroidota</taxon>
        <taxon>Saprospiria</taxon>
        <taxon>Saprospirales</taxon>
        <taxon>Saprospiraceae</taxon>
        <taxon>Saprospira</taxon>
    </lineage>
</organism>
<sequence>MTVPFTRRLPNVHSFLSKERHAGATATGEGCTCGVSGFLWDFAMAN</sequence>
<protein>
    <submittedName>
        <fullName evidence="1">Uncharacterized protein</fullName>
    </submittedName>
</protein>
<gene>
    <name evidence="1" type="ORF">SapgrDRAFT_1983</name>
</gene>
<dbReference type="EMBL" id="JH719942">
    <property type="protein sequence ID" value="EJF53672.1"/>
    <property type="molecule type" value="Genomic_DNA"/>
</dbReference>
<dbReference type="Proteomes" id="UP000005113">
    <property type="component" value="Unassembled WGS sequence"/>
</dbReference>
<evidence type="ECO:0000313" key="1">
    <source>
        <dbReference type="EMBL" id="EJF53672.1"/>
    </source>
</evidence>
<proteinExistence type="predicted"/>